<keyword evidence="1" id="KW-0812">Transmembrane</keyword>
<proteinExistence type="predicted"/>
<gene>
    <name evidence="2" type="ORF">GCM10023349_15450</name>
</gene>
<keyword evidence="3" id="KW-1185">Reference proteome</keyword>
<accession>A0ABP8X358</accession>
<dbReference type="Proteomes" id="UP001499974">
    <property type="component" value="Unassembled WGS sequence"/>
</dbReference>
<reference evidence="3" key="1">
    <citation type="journal article" date="2019" name="Int. J. Syst. Evol. Microbiol.">
        <title>The Global Catalogue of Microorganisms (GCM) 10K type strain sequencing project: providing services to taxonomists for standard genome sequencing and annotation.</title>
        <authorList>
            <consortium name="The Broad Institute Genomics Platform"/>
            <consortium name="The Broad Institute Genome Sequencing Center for Infectious Disease"/>
            <person name="Wu L."/>
            <person name="Ma J."/>
        </authorList>
    </citation>
    <scope>NUCLEOTIDE SEQUENCE [LARGE SCALE GENOMIC DNA]</scope>
    <source>
        <strain evidence="3">JCM 18531</strain>
    </source>
</reference>
<dbReference type="EMBL" id="BAABKM010000002">
    <property type="protein sequence ID" value="GAA4699909.1"/>
    <property type="molecule type" value="Genomic_DNA"/>
</dbReference>
<dbReference type="RefSeq" id="WP_345520664.1">
    <property type="nucleotide sequence ID" value="NZ_BAABKM010000002.1"/>
</dbReference>
<keyword evidence="1" id="KW-0472">Membrane</keyword>
<dbReference type="InterPro" id="IPR046094">
    <property type="entry name" value="DUF6112"/>
</dbReference>
<sequence>MRNLPSAASAVGPNFGAVGGSGQLRVIVGALLTYGLVVAVLMLVVSAATWAIASGSGSWHVAQKARAGCLVAIGGAVLTGSALPWANWLLGLGAHL</sequence>
<evidence type="ECO:0000313" key="3">
    <source>
        <dbReference type="Proteomes" id="UP001499974"/>
    </source>
</evidence>
<name>A0ABP8X358_9ACTN</name>
<feature type="transmembrane region" description="Helical" evidence="1">
    <location>
        <begin position="65"/>
        <end position="86"/>
    </location>
</feature>
<organism evidence="2 3">
    <name type="scientific">Nocardioides conyzicola</name>
    <dbReference type="NCBI Taxonomy" id="1651781"/>
    <lineage>
        <taxon>Bacteria</taxon>
        <taxon>Bacillati</taxon>
        <taxon>Actinomycetota</taxon>
        <taxon>Actinomycetes</taxon>
        <taxon>Propionibacteriales</taxon>
        <taxon>Nocardioidaceae</taxon>
        <taxon>Nocardioides</taxon>
    </lineage>
</organism>
<dbReference type="Pfam" id="PF19607">
    <property type="entry name" value="DUF6112"/>
    <property type="match status" value="1"/>
</dbReference>
<protein>
    <recommendedName>
        <fullName evidence="4">Integral membrane protein</fullName>
    </recommendedName>
</protein>
<keyword evidence="1" id="KW-1133">Transmembrane helix</keyword>
<evidence type="ECO:0008006" key="4">
    <source>
        <dbReference type="Google" id="ProtNLM"/>
    </source>
</evidence>
<evidence type="ECO:0000256" key="1">
    <source>
        <dbReference type="SAM" id="Phobius"/>
    </source>
</evidence>
<feature type="transmembrane region" description="Helical" evidence="1">
    <location>
        <begin position="26"/>
        <end position="53"/>
    </location>
</feature>
<comment type="caution">
    <text evidence="2">The sequence shown here is derived from an EMBL/GenBank/DDBJ whole genome shotgun (WGS) entry which is preliminary data.</text>
</comment>
<evidence type="ECO:0000313" key="2">
    <source>
        <dbReference type="EMBL" id="GAA4699909.1"/>
    </source>
</evidence>